<dbReference type="KEGG" id="zpl:ZBT109_1530"/>
<dbReference type="AlphaFoldDB" id="A0A348HF85"/>
<dbReference type="STRING" id="1123510.GCA_000620025_01857"/>
<accession>A0A348HF85</accession>
<dbReference type="OrthoDB" id="6157306at2"/>
<dbReference type="EMBL" id="AP018933">
    <property type="protein sequence ID" value="BBG30287.1"/>
    <property type="molecule type" value="Genomic_DNA"/>
</dbReference>
<evidence type="ECO:0000313" key="1">
    <source>
        <dbReference type="EMBL" id="BBG30287.1"/>
    </source>
</evidence>
<name>A0A348HF85_9GAMM</name>
<dbReference type="RefSeq" id="WP_038279729.1">
    <property type="nucleotide sequence ID" value="NZ_AP018933.1"/>
</dbReference>
<dbReference type="Proteomes" id="UP000267342">
    <property type="component" value="Chromosome"/>
</dbReference>
<evidence type="ECO:0000313" key="2">
    <source>
        <dbReference type="Proteomes" id="UP000267342"/>
    </source>
</evidence>
<proteinExistence type="predicted"/>
<sequence>MSTKTSPDSLLQHYAHWQRFLRQDRLDREHKGAVQKMAAAGVSANKVVEAYRSMATRGATEGACYRTLFDRRYDDQTTLACEGWLFIRRIIQEGGSTRVRASLVESFTLTDGIITPEQMAPQDVTLELFDEIAVDRGMAVSCRVDRRDDDADSRFVTFTDAVRNYRTLLNKD</sequence>
<protein>
    <submittedName>
        <fullName evidence="1">Uncharacterized protein conserved in archaea</fullName>
    </submittedName>
</protein>
<gene>
    <name evidence="1" type="ORF">ZBT109_1530</name>
</gene>
<organism evidence="1 2">
    <name type="scientific">Zymobacter palmae</name>
    <dbReference type="NCBI Taxonomy" id="33074"/>
    <lineage>
        <taxon>Bacteria</taxon>
        <taxon>Pseudomonadati</taxon>
        <taxon>Pseudomonadota</taxon>
        <taxon>Gammaproteobacteria</taxon>
        <taxon>Oceanospirillales</taxon>
        <taxon>Halomonadaceae</taxon>
        <taxon>Zymobacter group</taxon>
        <taxon>Zymobacter</taxon>
    </lineage>
</organism>
<reference evidence="1 2" key="1">
    <citation type="submission" date="2018-09" db="EMBL/GenBank/DDBJ databases">
        <title>Zymobacter palmae IAM14233 (=T109) whole genome analysis.</title>
        <authorList>
            <person name="Yanase H."/>
        </authorList>
    </citation>
    <scope>NUCLEOTIDE SEQUENCE [LARGE SCALE GENOMIC DNA]</scope>
    <source>
        <strain evidence="1 2">IAM14233</strain>
    </source>
</reference>
<keyword evidence="2" id="KW-1185">Reference proteome</keyword>